<keyword evidence="2" id="KW-0732">Signal</keyword>
<proteinExistence type="predicted"/>
<comment type="caution">
    <text evidence="3">The sequence shown here is derived from an EMBL/GenBank/DDBJ whole genome shotgun (WGS) entry which is preliminary data.</text>
</comment>
<keyword evidence="4" id="KW-1185">Reference proteome</keyword>
<dbReference type="EMBL" id="JAKKPZ010000114">
    <property type="protein sequence ID" value="KAI1701633.1"/>
    <property type="molecule type" value="Genomic_DNA"/>
</dbReference>
<dbReference type="AlphaFoldDB" id="A0AAD4QX75"/>
<protein>
    <submittedName>
        <fullName evidence="3">Uncharacterized protein</fullName>
    </submittedName>
</protein>
<feature type="compositionally biased region" description="Acidic residues" evidence="1">
    <location>
        <begin position="26"/>
        <end position="49"/>
    </location>
</feature>
<evidence type="ECO:0000313" key="3">
    <source>
        <dbReference type="EMBL" id="KAI1701633.1"/>
    </source>
</evidence>
<evidence type="ECO:0000256" key="1">
    <source>
        <dbReference type="SAM" id="MobiDB-lite"/>
    </source>
</evidence>
<organism evidence="3 4">
    <name type="scientific">Ditylenchus destructor</name>
    <dbReference type="NCBI Taxonomy" id="166010"/>
    <lineage>
        <taxon>Eukaryota</taxon>
        <taxon>Metazoa</taxon>
        <taxon>Ecdysozoa</taxon>
        <taxon>Nematoda</taxon>
        <taxon>Chromadorea</taxon>
        <taxon>Rhabditida</taxon>
        <taxon>Tylenchina</taxon>
        <taxon>Tylenchomorpha</taxon>
        <taxon>Sphaerularioidea</taxon>
        <taxon>Anguinidae</taxon>
        <taxon>Anguininae</taxon>
        <taxon>Ditylenchus</taxon>
    </lineage>
</organism>
<reference evidence="3" key="1">
    <citation type="submission" date="2022-01" db="EMBL/GenBank/DDBJ databases">
        <title>Genome Sequence Resource for Two Populations of Ditylenchus destructor, the Migratory Endoparasitic Phytonematode.</title>
        <authorList>
            <person name="Zhang H."/>
            <person name="Lin R."/>
            <person name="Xie B."/>
        </authorList>
    </citation>
    <scope>NUCLEOTIDE SEQUENCE</scope>
    <source>
        <strain evidence="3">BazhouSP</strain>
    </source>
</reference>
<evidence type="ECO:0000313" key="4">
    <source>
        <dbReference type="Proteomes" id="UP001201812"/>
    </source>
</evidence>
<gene>
    <name evidence="3" type="ORF">DdX_15978</name>
</gene>
<accession>A0AAD4QX75</accession>
<evidence type="ECO:0000256" key="2">
    <source>
        <dbReference type="SAM" id="SignalP"/>
    </source>
</evidence>
<feature type="chain" id="PRO_5042210884" evidence="2">
    <location>
        <begin position="25"/>
        <end position="75"/>
    </location>
</feature>
<name>A0AAD4QX75_9BILA</name>
<sequence length="75" mass="8241">MSSKILLLFGISLILFLQGDFVAADEDGDETGSDEASMDELDDMDDQEPDSLPSGNSTHFYQAYMAIFVSDPKRS</sequence>
<dbReference type="Proteomes" id="UP001201812">
    <property type="component" value="Unassembled WGS sequence"/>
</dbReference>
<feature type="signal peptide" evidence="2">
    <location>
        <begin position="1"/>
        <end position="24"/>
    </location>
</feature>
<feature type="region of interest" description="Disordered" evidence="1">
    <location>
        <begin position="26"/>
        <end position="57"/>
    </location>
</feature>